<dbReference type="InterPro" id="IPR018289">
    <property type="entry name" value="MULE_transposase_dom"/>
</dbReference>
<keyword evidence="3 5" id="KW-0863">Zinc-finger</keyword>
<dbReference type="PROSITE" id="PS50966">
    <property type="entry name" value="ZF_SWIM"/>
    <property type="match status" value="1"/>
</dbReference>
<comment type="similarity">
    <text evidence="1 6">Belongs to the FHY3/FAR1 family.</text>
</comment>
<evidence type="ECO:0000313" key="8">
    <source>
        <dbReference type="EMBL" id="WOG82030.1"/>
    </source>
</evidence>
<dbReference type="GO" id="GO:0008270">
    <property type="term" value="F:zinc ion binding"/>
    <property type="evidence" value="ECO:0007669"/>
    <property type="project" value="UniProtKB-UniRule"/>
</dbReference>
<dbReference type="GO" id="GO:0005634">
    <property type="term" value="C:nucleus"/>
    <property type="evidence" value="ECO:0007669"/>
    <property type="project" value="UniProtKB-SubCell"/>
</dbReference>
<dbReference type="PANTHER" id="PTHR31669">
    <property type="entry name" value="PROTEIN FAR1-RELATED SEQUENCE 10-RELATED"/>
    <property type="match status" value="1"/>
</dbReference>
<evidence type="ECO:0000256" key="2">
    <source>
        <dbReference type="ARBA" id="ARBA00022723"/>
    </source>
</evidence>
<dbReference type="SMART" id="SM00575">
    <property type="entry name" value="ZnF_PMZ"/>
    <property type="match status" value="1"/>
</dbReference>
<organism evidence="8 9">
    <name type="scientific">Daucus carota subsp. sativus</name>
    <name type="common">Carrot</name>
    <dbReference type="NCBI Taxonomy" id="79200"/>
    <lineage>
        <taxon>Eukaryota</taxon>
        <taxon>Viridiplantae</taxon>
        <taxon>Streptophyta</taxon>
        <taxon>Embryophyta</taxon>
        <taxon>Tracheophyta</taxon>
        <taxon>Spermatophyta</taxon>
        <taxon>Magnoliopsida</taxon>
        <taxon>eudicotyledons</taxon>
        <taxon>Gunneridae</taxon>
        <taxon>Pentapetalae</taxon>
        <taxon>asterids</taxon>
        <taxon>campanulids</taxon>
        <taxon>Apiales</taxon>
        <taxon>Apiaceae</taxon>
        <taxon>Apioideae</taxon>
        <taxon>Scandiceae</taxon>
        <taxon>Daucinae</taxon>
        <taxon>Daucus</taxon>
        <taxon>Daucus sect. Daucus</taxon>
    </lineage>
</organism>
<sequence length="597" mass="70440">MIDLHEMPENDDITIDILGGDRDEHVVLDNEPFIGQSFLNEEEAYKFYENFARSSGFSFRKGRFTKDKKMVNYTGETSSAIGKVFRIKKLCGCKATMRVTLKKVFEIFPQEWHVTKFVKHHNHNLFPPEQVRFLPSYRTIIKEDEQQILLYKEADLSVRQIMHVMELQKNLRHGDLPFFRKDFHNFFTKIRQNSGQSDVTSLLDHCKLEKIGDTRFQYSYTFHEQGRLEHIFWSPTHCFDWYQKYGDAFAFDTTYKVNSYDMPFGIFVGINNHERIILLGCALLRNETVTTFQCSWFTSILRNKYFDWCGDFYKLYKMDNIEDFEHQWPSTIAKYNLQDNKHITGLYQIKDFWVPSYLRGYVFGGMTTTGRSESINSFVKKFYKFAGNLQHTMLDAYRGSCLRTLSSLEEQVYSLFTKYSFKKFQEQFEHPTQYKVLEVHHSSFRTHQVTWEGDMITCSCKNFEFWGIVCHHILSVFLHEDCFQIPVTYLPLRWCRDECHENIVTHFVSKHIGVEQRCDDIGVQKEQLVVQCPPASVIKGRPKNGRMKGGKELAKQIKKCSYCKITGHNVTSCPGKENFNINCRAKKRSLRSRKTHI</sequence>
<dbReference type="InterPro" id="IPR031052">
    <property type="entry name" value="FHY3/FAR1"/>
</dbReference>
<dbReference type="Pfam" id="PF26175">
    <property type="entry name" value="HTH_FAR1"/>
    <property type="match status" value="1"/>
</dbReference>
<proteinExistence type="inferred from homology"/>
<evidence type="ECO:0000256" key="4">
    <source>
        <dbReference type="ARBA" id="ARBA00022833"/>
    </source>
</evidence>
<dbReference type="GO" id="GO:0006355">
    <property type="term" value="P:regulation of DNA-templated transcription"/>
    <property type="evidence" value="ECO:0007669"/>
    <property type="project" value="UniProtKB-UniRule"/>
</dbReference>
<keyword evidence="6" id="KW-0539">Nucleus</keyword>
<reference evidence="8" key="2">
    <citation type="submission" date="2022-03" db="EMBL/GenBank/DDBJ databases">
        <title>Draft title - Genomic analysis of global carrot germplasm unveils the trajectory of domestication and the origin of high carotenoid orange carrot.</title>
        <authorList>
            <person name="Iorizzo M."/>
            <person name="Ellison S."/>
            <person name="Senalik D."/>
            <person name="Macko-Podgorni A."/>
            <person name="Grzebelus D."/>
            <person name="Bostan H."/>
            <person name="Rolling W."/>
            <person name="Curaba J."/>
            <person name="Simon P."/>
        </authorList>
    </citation>
    <scope>NUCLEOTIDE SEQUENCE</scope>
    <source>
        <tissue evidence="8">Leaf</tissue>
    </source>
</reference>
<dbReference type="Pfam" id="PF04434">
    <property type="entry name" value="SWIM"/>
    <property type="match status" value="1"/>
</dbReference>
<dbReference type="Pfam" id="PF03101">
    <property type="entry name" value="FAR1"/>
    <property type="match status" value="1"/>
</dbReference>
<dbReference type="InterPro" id="IPR058778">
    <property type="entry name" value="HTH_FAR1-11-like"/>
</dbReference>
<dbReference type="InterPro" id="IPR007527">
    <property type="entry name" value="Znf_SWIM"/>
</dbReference>
<dbReference type="PANTHER" id="PTHR31669:SF263">
    <property type="entry name" value="PROTEIN FAR1-RELATED SEQUENCE"/>
    <property type="match status" value="1"/>
</dbReference>
<comment type="subcellular location">
    <subcellularLocation>
        <location evidence="6">Nucleus</location>
    </subcellularLocation>
</comment>
<dbReference type="Proteomes" id="UP000077755">
    <property type="component" value="Chromosome 1"/>
</dbReference>
<reference evidence="8" key="1">
    <citation type="journal article" date="2016" name="Nat. Genet.">
        <title>A high-quality carrot genome assembly provides new insights into carotenoid accumulation and asterid genome evolution.</title>
        <authorList>
            <person name="Iorizzo M."/>
            <person name="Ellison S."/>
            <person name="Senalik D."/>
            <person name="Zeng P."/>
            <person name="Satapoomin P."/>
            <person name="Huang J."/>
            <person name="Bowman M."/>
            <person name="Iovene M."/>
            <person name="Sanseverino W."/>
            <person name="Cavagnaro P."/>
            <person name="Yildiz M."/>
            <person name="Macko-Podgorni A."/>
            <person name="Moranska E."/>
            <person name="Grzebelus E."/>
            <person name="Grzebelus D."/>
            <person name="Ashrafi H."/>
            <person name="Zheng Z."/>
            <person name="Cheng S."/>
            <person name="Spooner D."/>
            <person name="Van Deynze A."/>
            <person name="Simon P."/>
        </authorList>
    </citation>
    <scope>NUCLEOTIDE SEQUENCE</scope>
    <source>
        <tissue evidence="8">Leaf</tissue>
    </source>
</reference>
<feature type="domain" description="SWIM-type" evidence="7">
    <location>
        <begin position="447"/>
        <end position="481"/>
    </location>
</feature>
<evidence type="ECO:0000313" key="9">
    <source>
        <dbReference type="Proteomes" id="UP000077755"/>
    </source>
</evidence>
<evidence type="ECO:0000259" key="7">
    <source>
        <dbReference type="PROSITE" id="PS50966"/>
    </source>
</evidence>
<keyword evidence="2 6" id="KW-0479">Metal-binding</keyword>
<dbReference type="InterPro" id="IPR004330">
    <property type="entry name" value="FAR1_DNA_bnd_dom"/>
</dbReference>
<dbReference type="AlphaFoldDB" id="A0AAF0W5J5"/>
<accession>A0AAF0W5J5</accession>
<evidence type="ECO:0000256" key="6">
    <source>
        <dbReference type="RuleBase" id="RU367018"/>
    </source>
</evidence>
<keyword evidence="4 6" id="KW-0862">Zinc</keyword>
<keyword evidence="9" id="KW-1185">Reference proteome</keyword>
<name>A0AAF0W5J5_DAUCS</name>
<gene>
    <name evidence="8" type="ORF">DCAR_0101189</name>
</gene>
<evidence type="ECO:0000256" key="5">
    <source>
        <dbReference type="PROSITE-ProRule" id="PRU00325"/>
    </source>
</evidence>
<protein>
    <recommendedName>
        <fullName evidence="6">Protein FAR1-RELATED SEQUENCE</fullName>
    </recommendedName>
</protein>
<evidence type="ECO:0000256" key="1">
    <source>
        <dbReference type="ARBA" id="ARBA00005889"/>
    </source>
</evidence>
<dbReference type="Pfam" id="PF10551">
    <property type="entry name" value="MULE"/>
    <property type="match status" value="1"/>
</dbReference>
<comment type="function">
    <text evidence="6">Putative transcription activator involved in regulating light control of development.</text>
</comment>
<evidence type="ECO:0000256" key="3">
    <source>
        <dbReference type="ARBA" id="ARBA00022771"/>
    </source>
</evidence>
<dbReference type="InterPro" id="IPR006564">
    <property type="entry name" value="Znf_PMZ"/>
</dbReference>
<dbReference type="EMBL" id="CP093343">
    <property type="protein sequence ID" value="WOG82030.1"/>
    <property type="molecule type" value="Genomic_DNA"/>
</dbReference>